<keyword evidence="6 8" id="KW-0472">Membrane</keyword>
<feature type="transmembrane region" description="Helical" evidence="8">
    <location>
        <begin position="432"/>
        <end position="450"/>
    </location>
</feature>
<keyword evidence="10" id="KW-1185">Reference proteome</keyword>
<evidence type="ECO:0000313" key="9">
    <source>
        <dbReference type="EMBL" id="QZN98942.1"/>
    </source>
</evidence>
<evidence type="ECO:0000256" key="8">
    <source>
        <dbReference type="SAM" id="Phobius"/>
    </source>
</evidence>
<comment type="subcellular location">
    <subcellularLocation>
        <location evidence="1">Cell membrane</location>
        <topology evidence="1">Multi-pass membrane protein</topology>
    </subcellularLocation>
</comment>
<dbReference type="InterPro" id="IPR006726">
    <property type="entry name" value="PHBA_efflux_AaeB/fusaric-R"/>
</dbReference>
<feature type="transmembrane region" description="Helical" evidence="8">
    <location>
        <begin position="407"/>
        <end position="426"/>
    </location>
</feature>
<evidence type="ECO:0000256" key="1">
    <source>
        <dbReference type="ARBA" id="ARBA00004651"/>
    </source>
</evidence>
<dbReference type="PANTHER" id="PTHR30509:SF9">
    <property type="entry name" value="MULTIDRUG RESISTANCE PROTEIN MDTO"/>
    <property type="match status" value="1"/>
</dbReference>
<reference evidence="9" key="1">
    <citation type="submission" date="2021-08" db="EMBL/GenBank/DDBJ databases">
        <authorList>
            <person name="Zhang H."/>
            <person name="Xu M."/>
            <person name="Yu Z."/>
            <person name="Yang L."/>
            <person name="Cai Y."/>
        </authorList>
    </citation>
    <scope>NUCLEOTIDE SEQUENCE</scope>
    <source>
        <strain evidence="9">CHL1</strain>
    </source>
</reference>
<dbReference type="PANTHER" id="PTHR30509">
    <property type="entry name" value="P-HYDROXYBENZOIC ACID EFFLUX PUMP SUBUNIT-RELATED"/>
    <property type="match status" value="1"/>
</dbReference>
<feature type="transmembrane region" description="Helical" evidence="8">
    <location>
        <begin position="380"/>
        <end position="395"/>
    </location>
</feature>
<name>A0A9E6R667_9HYPH</name>
<keyword evidence="3" id="KW-1003">Cell membrane</keyword>
<dbReference type="GO" id="GO:0022857">
    <property type="term" value="F:transmembrane transporter activity"/>
    <property type="evidence" value="ECO:0007669"/>
    <property type="project" value="InterPro"/>
</dbReference>
<dbReference type="GO" id="GO:0005886">
    <property type="term" value="C:plasma membrane"/>
    <property type="evidence" value="ECO:0007669"/>
    <property type="project" value="UniProtKB-SubCell"/>
</dbReference>
<dbReference type="Pfam" id="PF04632">
    <property type="entry name" value="FUSC"/>
    <property type="match status" value="1"/>
</dbReference>
<evidence type="ECO:0000256" key="2">
    <source>
        <dbReference type="ARBA" id="ARBA00022448"/>
    </source>
</evidence>
<evidence type="ECO:0000256" key="6">
    <source>
        <dbReference type="ARBA" id="ARBA00023136"/>
    </source>
</evidence>
<feature type="region of interest" description="Disordered" evidence="7">
    <location>
        <begin position="659"/>
        <end position="680"/>
    </location>
</feature>
<evidence type="ECO:0000256" key="7">
    <source>
        <dbReference type="SAM" id="MobiDB-lite"/>
    </source>
</evidence>
<dbReference type="AlphaFoldDB" id="A0A9E6R667"/>
<feature type="transmembrane region" description="Helical" evidence="8">
    <location>
        <begin position="83"/>
        <end position="102"/>
    </location>
</feature>
<organism evidence="9 10">
    <name type="scientific">Chenggangzhangella methanolivorans</name>
    <dbReference type="NCBI Taxonomy" id="1437009"/>
    <lineage>
        <taxon>Bacteria</taxon>
        <taxon>Pseudomonadati</taxon>
        <taxon>Pseudomonadota</taxon>
        <taxon>Alphaproteobacteria</taxon>
        <taxon>Hyphomicrobiales</taxon>
        <taxon>Methylopilaceae</taxon>
        <taxon>Chenggangzhangella</taxon>
    </lineage>
</organism>
<dbReference type="Proteomes" id="UP000825701">
    <property type="component" value="Chromosome"/>
</dbReference>
<dbReference type="RefSeq" id="WP_261401935.1">
    <property type="nucleotide sequence ID" value="NZ_CP081869.1"/>
</dbReference>
<gene>
    <name evidence="9" type="ORF">K6K41_18830</name>
</gene>
<evidence type="ECO:0000256" key="5">
    <source>
        <dbReference type="ARBA" id="ARBA00022989"/>
    </source>
</evidence>
<keyword evidence="2" id="KW-0813">Transport</keyword>
<evidence type="ECO:0000256" key="3">
    <source>
        <dbReference type="ARBA" id="ARBA00022475"/>
    </source>
</evidence>
<sequence length="680" mass="70418">MSAPDPKQLIFAARTTAAALLAAFIAFLVHLPQASTSMITVFIVSQPLAGMVLSKSLFRGAGTAAGAVAAIAFTSAFSNAPELFALAVSLWIGGCVAASVYLRDAPAAYGAMLSGYSVAIIAFPAVEAPDTIFQAALDRGSEIMVGIACATVLSQIVFPQSAADTLKAATLSVVSSASRWAADTLRGRPDPAAVLADRRALVAKVTALDGLRVQASFDSLETRRSNRALRLLHARIVNFLALLVSIHDRLEILRAERPAALERMEPLLAQAADAMSPEAGADRRAAAKAALLSATPDFEALAADRARLIERTVLLRTADLVALRDDLDRARPAGAGDGDDASLTIARYRDHGLAFVAGLCAFVAVGAVCAFWIATGWKDGAGAAIMTAVMMSLFAQADDPSAAAGGFFKMTAVGSVVAGAYAYAILPGLEGFEALALALAPFLFAAAYAMTIPRYTLPALASALGALNAMGLVNVMTPDFASFANGALAQLFGIGLAAALLSALRPIGAAWPVARLTSGLYADLAEAVAGRSAPSRVAFESRILDRVDGLMRRLDLSDPNQLALEQGALASIRIGLNAIALRGVARDLPDEVSAPLVSALAATARHFRRLARGEASAPPLAELDRALDAALDARLADRPDAADAPVWIAALRGGLAHHPRMFGEAEPTPAPEHGPLKEAA</sequence>
<accession>A0A9E6R667</accession>
<proteinExistence type="predicted"/>
<dbReference type="KEGG" id="cmet:K6K41_18830"/>
<evidence type="ECO:0000256" key="4">
    <source>
        <dbReference type="ARBA" id="ARBA00022692"/>
    </source>
</evidence>
<feature type="transmembrane region" description="Helical" evidence="8">
    <location>
        <begin position="353"/>
        <end position="374"/>
    </location>
</feature>
<keyword evidence="5 8" id="KW-1133">Transmembrane helix</keyword>
<feature type="transmembrane region" description="Helical" evidence="8">
    <location>
        <begin position="20"/>
        <end position="44"/>
    </location>
</feature>
<feature type="transmembrane region" description="Helical" evidence="8">
    <location>
        <begin position="457"/>
        <end position="477"/>
    </location>
</feature>
<protein>
    <submittedName>
        <fullName evidence="9">FUSC family protein</fullName>
    </submittedName>
</protein>
<keyword evidence="4 8" id="KW-0812">Transmembrane</keyword>
<dbReference type="EMBL" id="CP081869">
    <property type="protein sequence ID" value="QZN98942.1"/>
    <property type="molecule type" value="Genomic_DNA"/>
</dbReference>
<evidence type="ECO:0000313" key="10">
    <source>
        <dbReference type="Proteomes" id="UP000825701"/>
    </source>
</evidence>
<feature type="transmembrane region" description="Helical" evidence="8">
    <location>
        <begin position="483"/>
        <end position="504"/>
    </location>
</feature>
<feature type="transmembrane region" description="Helical" evidence="8">
    <location>
        <begin position="56"/>
        <end position="77"/>
    </location>
</feature>